<keyword evidence="1" id="KW-0507">mRNA processing</keyword>
<evidence type="ECO:0000259" key="4">
    <source>
        <dbReference type="PROSITE" id="PS51391"/>
    </source>
</evidence>
<dbReference type="GO" id="GO:0005634">
    <property type="term" value="C:nucleus"/>
    <property type="evidence" value="ECO:0007669"/>
    <property type="project" value="UniProtKB-ARBA"/>
</dbReference>
<dbReference type="Pfam" id="PF01805">
    <property type="entry name" value="Surp"/>
    <property type="match status" value="2"/>
</dbReference>
<dbReference type="GO" id="GO:0003723">
    <property type="term" value="F:RNA binding"/>
    <property type="evidence" value="ECO:0007669"/>
    <property type="project" value="InterPro"/>
</dbReference>
<dbReference type="PANTHER" id="PTHR12323">
    <property type="entry name" value="SR-RELATED CTD ASSOCIATED FACTOR 6"/>
    <property type="match status" value="1"/>
</dbReference>
<name>A0A7J7FXV1_CAMSI</name>
<feature type="compositionally biased region" description="Basic and acidic residues" evidence="2">
    <location>
        <begin position="885"/>
        <end position="895"/>
    </location>
</feature>
<dbReference type="Gene3D" id="1.10.10.790">
    <property type="entry name" value="Surp module"/>
    <property type="match status" value="2"/>
</dbReference>
<dbReference type="Pfam" id="PF25123">
    <property type="entry name" value="SWAP1_C"/>
    <property type="match status" value="1"/>
</dbReference>
<comment type="caution">
    <text evidence="5">The sequence shown here is derived from an EMBL/GenBank/DDBJ whole genome shotgun (WGS) entry which is preliminary data.</text>
</comment>
<dbReference type="InterPro" id="IPR008942">
    <property type="entry name" value="ENTH_VHS"/>
</dbReference>
<feature type="domain" description="SURP motif" evidence="3">
    <location>
        <begin position="451"/>
        <end position="495"/>
    </location>
</feature>
<feature type="compositionally biased region" description="Basic residues" evidence="2">
    <location>
        <begin position="874"/>
        <end position="884"/>
    </location>
</feature>
<reference evidence="5 6" key="2">
    <citation type="submission" date="2020-07" db="EMBL/GenBank/DDBJ databases">
        <title>Genome assembly of wild tea tree DASZ reveals pedigree and selection history of tea varieties.</title>
        <authorList>
            <person name="Zhang W."/>
        </authorList>
    </citation>
    <scope>NUCLEOTIDE SEQUENCE [LARGE SCALE GENOMIC DNA]</scope>
    <source>
        <strain evidence="6">cv. G240</strain>
        <tissue evidence="5">Leaf</tissue>
    </source>
</reference>
<sequence length="968" mass="109383">MDRQAHDYAAAMAFVQQQTTNIQQQQQFGFHQQFPPSVHGPPFLPPHPSLQQYPFPRHMQQPHQLHPHPPPYPHLLHLQRQQQPPPVFPPHMPPHLVPSPFIGPYDSPPHPAAPLCDPELQKRIDKLVEYAAKNGPEVEAMIHEKQQDNPDYSFLFGGEGHNYYRYKLWLSTHGPGGPFNPPFPSSSMPMMCPPNPMMNQSSLNAPPLGGPQMHQPPFTPPFYEQQQHQQHSQPFVGHGWPDYDHSSRSFKGLSGPLPSDVAMEMNNVLNNLTGTKESIKGAKIWFIQRSPFALTLAEALRDRVFGVDDSERQLHIIYLANDILFDRYTSSAMPNLTMAFVQQQQQTTNIQQQQQFGFHQQFPPSVHGPPFLPPHLSLQQYPFPRHMQQTHQLHPHPSPYPCLFYLQQQQQPPPVFPPHMPPHLVPSPFIGPYDSPPHPAAPPSDPELQKRIDKLVEYAAKNGPEFEAMIREKQQDNLDYSFLFGGEGHNYYWYKLWLSTLGPGGPFNPPFPSSSMPMTHPPNPMMNQSSLNAPSLGGPQMHQPPFTPPFYEQQQHHQHSQPFVGHGRPDYDHSSRSFKGLSGPLPSDVAMEMNNVLNNLNGTKESIKGAKIWFMQRSPFAPALAEALRDRVFGVDDSERQLHIIYLANDILFDRYTSSAMPNDLPQPSKQEGKSITIVENLTFWASKEVYDHVTIHALENEMIGGPPTNFFPKELSAASTDPSTAGLPQLATNHNALQWQLDKQGSVPILTGKDYLDKLPFLPNSVPTGPFTGSIPIQSSLLPANQQTAPHLLPPSTGNTGEKLPPYPLFPPGLIPGMVRKMQIGSGVPYSPMSPLDIPTVIPHSNVSPSGILNSVLKFFKEIGEGERTERKGGKKGRGSFSKRGKERERERESVGAHHCWELEDSLKKLKRDVEEVQGKTWIWVKLAIYVKEDRCKYERRFWALIYMDLKFDFANEKILIKTPFSD</sequence>
<dbReference type="Pfam" id="PF04818">
    <property type="entry name" value="CID"/>
    <property type="match status" value="2"/>
</dbReference>
<dbReference type="Gene3D" id="1.25.40.90">
    <property type="match status" value="2"/>
</dbReference>
<evidence type="ECO:0000256" key="2">
    <source>
        <dbReference type="SAM" id="MobiDB-lite"/>
    </source>
</evidence>
<evidence type="ECO:0000313" key="5">
    <source>
        <dbReference type="EMBL" id="KAF5932801.1"/>
    </source>
</evidence>
<feature type="domain" description="CID" evidence="4">
    <location>
        <begin position="257"/>
        <end position="324"/>
    </location>
</feature>
<gene>
    <name evidence="5" type="ORF">HYC85_028972</name>
</gene>
<dbReference type="InterPro" id="IPR000061">
    <property type="entry name" value="Surp"/>
</dbReference>
<dbReference type="SUPFAM" id="SSF109905">
    <property type="entry name" value="Surp module (SWAP domain)"/>
    <property type="match status" value="2"/>
</dbReference>
<protein>
    <recommendedName>
        <fullName evidence="7">SURP motif domain-containing protein</fullName>
    </recommendedName>
</protein>
<dbReference type="InterPro" id="IPR056922">
    <property type="entry name" value="SWAP1_C"/>
</dbReference>
<accession>A0A7J7FXV1</accession>
<dbReference type="GO" id="GO:0006874">
    <property type="term" value="P:intracellular calcium ion homeostasis"/>
    <property type="evidence" value="ECO:0007669"/>
    <property type="project" value="TreeGrafter"/>
</dbReference>
<evidence type="ECO:0008006" key="7">
    <source>
        <dbReference type="Google" id="ProtNLM"/>
    </source>
</evidence>
<dbReference type="PROSITE" id="PS50128">
    <property type="entry name" value="SURP"/>
    <property type="match status" value="2"/>
</dbReference>
<dbReference type="EMBL" id="JACBKZ010000014">
    <property type="protein sequence ID" value="KAF5932801.1"/>
    <property type="molecule type" value="Genomic_DNA"/>
</dbReference>
<keyword evidence="6" id="KW-1185">Reference proteome</keyword>
<dbReference type="InterPro" id="IPR006569">
    <property type="entry name" value="CID_dom"/>
</dbReference>
<dbReference type="PROSITE" id="PS51391">
    <property type="entry name" value="CID"/>
    <property type="match status" value="2"/>
</dbReference>
<evidence type="ECO:0000313" key="6">
    <source>
        <dbReference type="Proteomes" id="UP000593564"/>
    </source>
</evidence>
<organism evidence="5 6">
    <name type="scientific">Camellia sinensis</name>
    <name type="common">Tea plant</name>
    <name type="synonym">Thea sinensis</name>
    <dbReference type="NCBI Taxonomy" id="4442"/>
    <lineage>
        <taxon>Eukaryota</taxon>
        <taxon>Viridiplantae</taxon>
        <taxon>Streptophyta</taxon>
        <taxon>Embryophyta</taxon>
        <taxon>Tracheophyta</taxon>
        <taxon>Spermatophyta</taxon>
        <taxon>Magnoliopsida</taxon>
        <taxon>eudicotyledons</taxon>
        <taxon>Gunneridae</taxon>
        <taxon>Pentapetalae</taxon>
        <taxon>asterids</taxon>
        <taxon>Ericales</taxon>
        <taxon>Theaceae</taxon>
        <taxon>Camellia</taxon>
    </lineage>
</organism>
<dbReference type="AlphaFoldDB" id="A0A7J7FXV1"/>
<evidence type="ECO:0000259" key="3">
    <source>
        <dbReference type="PROSITE" id="PS50128"/>
    </source>
</evidence>
<dbReference type="Proteomes" id="UP000593564">
    <property type="component" value="Unassembled WGS sequence"/>
</dbReference>
<feature type="region of interest" description="Disordered" evidence="2">
    <location>
        <begin position="548"/>
        <end position="576"/>
    </location>
</feature>
<feature type="region of interest" description="Disordered" evidence="2">
    <location>
        <begin position="868"/>
        <end position="895"/>
    </location>
</feature>
<feature type="domain" description="SURP motif" evidence="3">
    <location>
        <begin position="123"/>
        <end position="167"/>
    </location>
</feature>
<proteinExistence type="predicted"/>
<dbReference type="GO" id="GO:0048471">
    <property type="term" value="C:perinuclear region of cytoplasm"/>
    <property type="evidence" value="ECO:0007669"/>
    <property type="project" value="TreeGrafter"/>
</dbReference>
<evidence type="ECO:0000256" key="1">
    <source>
        <dbReference type="ARBA" id="ARBA00022664"/>
    </source>
</evidence>
<feature type="domain" description="CID" evidence="4">
    <location>
        <begin position="585"/>
        <end position="707"/>
    </location>
</feature>
<dbReference type="GO" id="GO:0006397">
    <property type="term" value="P:mRNA processing"/>
    <property type="evidence" value="ECO:0007669"/>
    <property type="project" value="UniProtKB-KW"/>
</dbReference>
<dbReference type="InterPro" id="IPR035967">
    <property type="entry name" value="SWAP/Surp_sf"/>
</dbReference>
<dbReference type="SMART" id="SM00648">
    <property type="entry name" value="SWAP"/>
    <property type="match status" value="2"/>
</dbReference>
<reference evidence="6" key="1">
    <citation type="journal article" date="2020" name="Nat. Commun.">
        <title>Genome assembly of wild tea tree DASZ reveals pedigree and selection history of tea varieties.</title>
        <authorList>
            <person name="Zhang W."/>
            <person name="Zhang Y."/>
            <person name="Qiu H."/>
            <person name="Guo Y."/>
            <person name="Wan H."/>
            <person name="Zhang X."/>
            <person name="Scossa F."/>
            <person name="Alseekh S."/>
            <person name="Zhang Q."/>
            <person name="Wang P."/>
            <person name="Xu L."/>
            <person name="Schmidt M.H."/>
            <person name="Jia X."/>
            <person name="Li D."/>
            <person name="Zhu A."/>
            <person name="Guo F."/>
            <person name="Chen W."/>
            <person name="Ni D."/>
            <person name="Usadel B."/>
            <person name="Fernie A.R."/>
            <person name="Wen W."/>
        </authorList>
    </citation>
    <scope>NUCLEOTIDE SEQUENCE [LARGE SCALE GENOMIC DNA]</scope>
    <source>
        <strain evidence="6">cv. G240</strain>
    </source>
</reference>
<dbReference type="PANTHER" id="PTHR12323:SF0">
    <property type="entry name" value="CALCIUM HOMEOSTASIS ENDOPLASMIC RETICULUM PROTEIN"/>
    <property type="match status" value="1"/>
</dbReference>